<name>A0AAV4MUJ3_CAEEX</name>
<protein>
    <submittedName>
        <fullName evidence="1">Uncharacterized protein</fullName>
    </submittedName>
</protein>
<evidence type="ECO:0000313" key="1">
    <source>
        <dbReference type="EMBL" id="GIX76063.1"/>
    </source>
</evidence>
<dbReference type="EMBL" id="BPLR01020222">
    <property type="protein sequence ID" value="GIX76063.1"/>
    <property type="molecule type" value="Genomic_DNA"/>
</dbReference>
<organism evidence="1 2">
    <name type="scientific">Caerostris extrusa</name>
    <name type="common">Bark spider</name>
    <name type="synonym">Caerostris bankana</name>
    <dbReference type="NCBI Taxonomy" id="172846"/>
    <lineage>
        <taxon>Eukaryota</taxon>
        <taxon>Metazoa</taxon>
        <taxon>Ecdysozoa</taxon>
        <taxon>Arthropoda</taxon>
        <taxon>Chelicerata</taxon>
        <taxon>Arachnida</taxon>
        <taxon>Araneae</taxon>
        <taxon>Araneomorphae</taxon>
        <taxon>Entelegynae</taxon>
        <taxon>Araneoidea</taxon>
        <taxon>Araneidae</taxon>
        <taxon>Caerostris</taxon>
    </lineage>
</organism>
<reference evidence="1 2" key="1">
    <citation type="submission" date="2021-06" db="EMBL/GenBank/DDBJ databases">
        <title>Caerostris extrusa draft genome.</title>
        <authorList>
            <person name="Kono N."/>
            <person name="Arakawa K."/>
        </authorList>
    </citation>
    <scope>NUCLEOTIDE SEQUENCE [LARGE SCALE GENOMIC DNA]</scope>
</reference>
<evidence type="ECO:0000313" key="2">
    <source>
        <dbReference type="Proteomes" id="UP001054945"/>
    </source>
</evidence>
<dbReference type="AlphaFoldDB" id="A0AAV4MUJ3"/>
<gene>
    <name evidence="1" type="ORF">CEXT_249451</name>
</gene>
<dbReference type="Proteomes" id="UP001054945">
    <property type="component" value="Unassembled WGS sequence"/>
</dbReference>
<sequence length="81" mass="8704">MCTPTTGLQLCKCRHSGLIQIPSEPTFLSFAAHSASRTGTGKLSFQSEPFSQGCPLSICIRSKGSTASNQRLTHWNGTSPY</sequence>
<keyword evidence="2" id="KW-1185">Reference proteome</keyword>
<accession>A0AAV4MUJ3</accession>
<proteinExistence type="predicted"/>
<comment type="caution">
    <text evidence="1">The sequence shown here is derived from an EMBL/GenBank/DDBJ whole genome shotgun (WGS) entry which is preliminary data.</text>
</comment>